<dbReference type="GO" id="GO:0005634">
    <property type="term" value="C:nucleus"/>
    <property type="evidence" value="ECO:0007669"/>
    <property type="project" value="TreeGrafter"/>
</dbReference>
<dbReference type="PROSITE" id="PS01245">
    <property type="entry name" value="RIO1"/>
    <property type="match status" value="1"/>
</dbReference>
<evidence type="ECO:0000256" key="4">
    <source>
        <dbReference type="ARBA" id="ARBA00022741"/>
    </source>
</evidence>
<dbReference type="FunFam" id="1.10.510.10:FF:000307">
    <property type="entry name" value="Serine/threonine-protein kinase RIO2"/>
    <property type="match status" value="1"/>
</dbReference>
<keyword evidence="6" id="KW-0067">ATP-binding</keyword>
<evidence type="ECO:0000313" key="11">
    <source>
        <dbReference type="EMBL" id="NXF95849.1"/>
    </source>
</evidence>
<evidence type="ECO:0000313" key="12">
    <source>
        <dbReference type="Proteomes" id="UP000583613"/>
    </source>
</evidence>
<dbReference type="GO" id="GO:0005829">
    <property type="term" value="C:cytosol"/>
    <property type="evidence" value="ECO:0007669"/>
    <property type="project" value="TreeGrafter"/>
</dbReference>
<dbReference type="GO" id="GO:0005524">
    <property type="term" value="F:ATP binding"/>
    <property type="evidence" value="ECO:0007669"/>
    <property type="project" value="UniProtKB-KW"/>
</dbReference>
<evidence type="ECO:0000256" key="9">
    <source>
        <dbReference type="SAM" id="MobiDB-lite"/>
    </source>
</evidence>
<reference evidence="11 12" key="1">
    <citation type="submission" date="2019-09" db="EMBL/GenBank/DDBJ databases">
        <title>Bird 10,000 Genomes (B10K) Project - Family phase.</title>
        <authorList>
            <person name="Zhang G."/>
        </authorList>
    </citation>
    <scope>NUCLEOTIDE SEQUENCE [LARGE SCALE GENOMIC DNA]</scope>
    <source>
        <strain evidence="11">B10K-DU-001-04</strain>
        <tissue evidence="11">Muscle</tissue>
    </source>
</reference>
<proteinExistence type="predicted"/>
<dbReference type="PANTHER" id="PTHR45852:SF1">
    <property type="entry name" value="SERINE_THREONINE-PROTEIN KINASE RIO2"/>
    <property type="match status" value="1"/>
</dbReference>
<dbReference type="GO" id="GO:0004674">
    <property type="term" value="F:protein serine/threonine kinase activity"/>
    <property type="evidence" value="ECO:0007669"/>
    <property type="project" value="UniProtKB-KW"/>
</dbReference>
<dbReference type="SUPFAM" id="SSF56112">
    <property type="entry name" value="Protein kinase-like (PK-like)"/>
    <property type="match status" value="1"/>
</dbReference>
<feature type="domain" description="RIO-type" evidence="10">
    <location>
        <begin position="2"/>
        <end position="83"/>
    </location>
</feature>
<name>A0A7K8XXZ9_9PICI</name>
<dbReference type="EMBL" id="VWZE01021008">
    <property type="protein sequence ID" value="NXF95849.1"/>
    <property type="molecule type" value="Genomic_DNA"/>
</dbReference>
<dbReference type="Gene3D" id="1.10.510.10">
    <property type="entry name" value="Transferase(Phosphotransferase) domain 1"/>
    <property type="match status" value="1"/>
</dbReference>
<dbReference type="GO" id="GO:0030490">
    <property type="term" value="P:maturation of SSU-rRNA"/>
    <property type="evidence" value="ECO:0007669"/>
    <property type="project" value="TreeGrafter"/>
</dbReference>
<dbReference type="EC" id="2.7.11.1" evidence="1"/>
<dbReference type="GO" id="GO:0030688">
    <property type="term" value="C:preribosome, small subunit precursor"/>
    <property type="evidence" value="ECO:0007669"/>
    <property type="project" value="TreeGrafter"/>
</dbReference>
<evidence type="ECO:0000259" key="10">
    <source>
        <dbReference type="Pfam" id="PF01163"/>
    </source>
</evidence>
<feature type="non-terminal residue" evidence="11">
    <location>
        <position position="1"/>
    </location>
</feature>
<accession>A0A7K8XXZ9</accession>
<keyword evidence="4" id="KW-0547">Nucleotide-binding</keyword>
<evidence type="ECO:0000256" key="8">
    <source>
        <dbReference type="ARBA" id="ARBA00048679"/>
    </source>
</evidence>
<keyword evidence="3" id="KW-0808">Transferase</keyword>
<comment type="caution">
    <text evidence="11">The sequence shown here is derived from an EMBL/GenBank/DDBJ whole genome shotgun (WGS) entry which is preliminary data.</text>
</comment>
<keyword evidence="12" id="KW-1185">Reference proteome</keyword>
<evidence type="ECO:0000256" key="5">
    <source>
        <dbReference type="ARBA" id="ARBA00022777"/>
    </source>
</evidence>
<dbReference type="PANTHER" id="PTHR45852">
    <property type="entry name" value="SER/THR-PROTEIN KINASE RIO2"/>
    <property type="match status" value="1"/>
</dbReference>
<comment type="catalytic activity">
    <reaction evidence="8">
        <text>L-seryl-[protein] + ATP = O-phospho-L-seryl-[protein] + ADP + H(+)</text>
        <dbReference type="Rhea" id="RHEA:17989"/>
        <dbReference type="Rhea" id="RHEA-COMP:9863"/>
        <dbReference type="Rhea" id="RHEA-COMP:11604"/>
        <dbReference type="ChEBI" id="CHEBI:15378"/>
        <dbReference type="ChEBI" id="CHEBI:29999"/>
        <dbReference type="ChEBI" id="CHEBI:30616"/>
        <dbReference type="ChEBI" id="CHEBI:83421"/>
        <dbReference type="ChEBI" id="CHEBI:456216"/>
        <dbReference type="EC" id="2.7.11.1"/>
    </reaction>
</comment>
<dbReference type="Proteomes" id="UP000583613">
    <property type="component" value="Unassembled WGS sequence"/>
</dbReference>
<gene>
    <name evidence="11" type="primary">Riok2</name>
    <name evidence="11" type="ORF">EUBBOU_R05762</name>
</gene>
<comment type="catalytic activity">
    <reaction evidence="7">
        <text>L-threonyl-[protein] + ATP = O-phospho-L-threonyl-[protein] + ADP + H(+)</text>
        <dbReference type="Rhea" id="RHEA:46608"/>
        <dbReference type="Rhea" id="RHEA-COMP:11060"/>
        <dbReference type="Rhea" id="RHEA-COMP:11605"/>
        <dbReference type="ChEBI" id="CHEBI:15378"/>
        <dbReference type="ChEBI" id="CHEBI:30013"/>
        <dbReference type="ChEBI" id="CHEBI:30616"/>
        <dbReference type="ChEBI" id="CHEBI:61977"/>
        <dbReference type="ChEBI" id="CHEBI:456216"/>
        <dbReference type="EC" id="2.7.11.1"/>
    </reaction>
</comment>
<dbReference type="InterPro" id="IPR011009">
    <property type="entry name" value="Kinase-like_dom_sf"/>
</dbReference>
<keyword evidence="2" id="KW-0723">Serine/threonine-protein kinase</keyword>
<protein>
    <recommendedName>
        <fullName evidence="1">non-specific serine/threonine protein kinase</fullName>
        <ecNumber evidence="1">2.7.11.1</ecNumber>
    </recommendedName>
</protein>
<feature type="non-terminal residue" evidence="11">
    <location>
        <position position="358"/>
    </location>
</feature>
<evidence type="ECO:0000256" key="1">
    <source>
        <dbReference type="ARBA" id="ARBA00012513"/>
    </source>
</evidence>
<dbReference type="InterPro" id="IPR018935">
    <property type="entry name" value="RIO_kinase_CS"/>
</dbReference>
<dbReference type="InterPro" id="IPR018934">
    <property type="entry name" value="RIO_dom"/>
</dbReference>
<keyword evidence="5 11" id="KW-0418">Kinase</keyword>
<organism evidence="11 12">
    <name type="scientific">Eubucco bourcierii</name>
    <name type="common">red-headed barbet</name>
    <dbReference type="NCBI Taxonomy" id="91767"/>
    <lineage>
        <taxon>Eukaryota</taxon>
        <taxon>Metazoa</taxon>
        <taxon>Chordata</taxon>
        <taxon>Craniata</taxon>
        <taxon>Vertebrata</taxon>
        <taxon>Euteleostomi</taxon>
        <taxon>Archelosauria</taxon>
        <taxon>Archosauria</taxon>
        <taxon>Dinosauria</taxon>
        <taxon>Saurischia</taxon>
        <taxon>Theropoda</taxon>
        <taxon>Coelurosauria</taxon>
        <taxon>Aves</taxon>
        <taxon>Neognathae</taxon>
        <taxon>Neoaves</taxon>
        <taxon>Telluraves</taxon>
        <taxon>Coraciimorphae</taxon>
        <taxon>Piciformes</taxon>
        <taxon>Ramphastidae</taxon>
        <taxon>Eubucco</taxon>
    </lineage>
</organism>
<evidence type="ECO:0000256" key="6">
    <source>
        <dbReference type="ARBA" id="ARBA00022840"/>
    </source>
</evidence>
<dbReference type="AlphaFoldDB" id="A0A7K8XXZ9"/>
<dbReference type="OrthoDB" id="10258631at2759"/>
<sequence>CQVHQLEDPSSVYSELMDLIVKLASHGLIHGDFNEFNLILDNEDRVTMIDFPQMISTSHANAEWYFDRDVNCIKEFFKKRFGYESELFPTFKDIRRECSLDREIAASGCAKEIEEDAELLYPPGSEEDDGTTEVSEFVEGAEVKLVCFSKEKESSTDFVGEAGDFAESRTFTDFVCSDEEANSGESSENTQRLDMSKLSSALEKDEEEAVVQKSSEETQNSTVSFSKGKTLTENAAETENQTDQGECCNEEDEDKCPNLIGLTTSNEKFSHYRNEDGMVHIAEHRTRTRSVTSVRSVGSCSTIPPELVKQKVRHQLTKHQKSALRRRLQKGEANIYTKQRRENMHNIKSSLDAASFWG</sequence>
<feature type="region of interest" description="Disordered" evidence="9">
    <location>
        <begin position="199"/>
        <end position="252"/>
    </location>
</feature>
<evidence type="ECO:0000256" key="3">
    <source>
        <dbReference type="ARBA" id="ARBA00022679"/>
    </source>
</evidence>
<evidence type="ECO:0000256" key="2">
    <source>
        <dbReference type="ARBA" id="ARBA00022527"/>
    </source>
</evidence>
<evidence type="ECO:0000256" key="7">
    <source>
        <dbReference type="ARBA" id="ARBA00047899"/>
    </source>
</evidence>
<dbReference type="Pfam" id="PF01163">
    <property type="entry name" value="RIO1"/>
    <property type="match status" value="1"/>
</dbReference>
<feature type="compositionally biased region" description="Polar residues" evidence="9">
    <location>
        <begin position="217"/>
        <end position="244"/>
    </location>
</feature>